<reference evidence="1" key="1">
    <citation type="submission" date="2014-11" db="EMBL/GenBank/DDBJ databases">
        <authorList>
            <person name="Amaro Gonzalez C."/>
        </authorList>
    </citation>
    <scope>NUCLEOTIDE SEQUENCE</scope>
</reference>
<organism evidence="1">
    <name type="scientific">Anguilla anguilla</name>
    <name type="common">European freshwater eel</name>
    <name type="synonym">Muraena anguilla</name>
    <dbReference type="NCBI Taxonomy" id="7936"/>
    <lineage>
        <taxon>Eukaryota</taxon>
        <taxon>Metazoa</taxon>
        <taxon>Chordata</taxon>
        <taxon>Craniata</taxon>
        <taxon>Vertebrata</taxon>
        <taxon>Euteleostomi</taxon>
        <taxon>Actinopterygii</taxon>
        <taxon>Neopterygii</taxon>
        <taxon>Teleostei</taxon>
        <taxon>Anguilliformes</taxon>
        <taxon>Anguillidae</taxon>
        <taxon>Anguilla</taxon>
    </lineage>
</organism>
<dbReference type="AlphaFoldDB" id="A0A0E9PKI6"/>
<protein>
    <submittedName>
        <fullName evidence="1">Uncharacterized protein</fullName>
    </submittedName>
</protein>
<evidence type="ECO:0000313" key="1">
    <source>
        <dbReference type="EMBL" id="JAH04328.1"/>
    </source>
</evidence>
<sequence>MEDDAHWAVHSLFLNLDFRGL</sequence>
<name>A0A0E9PKI6_ANGAN</name>
<dbReference type="EMBL" id="GBXM01104249">
    <property type="protein sequence ID" value="JAH04328.1"/>
    <property type="molecule type" value="Transcribed_RNA"/>
</dbReference>
<reference evidence="1" key="2">
    <citation type="journal article" date="2015" name="Fish Shellfish Immunol.">
        <title>Early steps in the European eel (Anguilla anguilla)-Vibrio vulnificus interaction in the gills: Role of the RtxA13 toxin.</title>
        <authorList>
            <person name="Callol A."/>
            <person name="Pajuelo D."/>
            <person name="Ebbesson L."/>
            <person name="Teles M."/>
            <person name="MacKenzie S."/>
            <person name="Amaro C."/>
        </authorList>
    </citation>
    <scope>NUCLEOTIDE SEQUENCE</scope>
</reference>
<proteinExistence type="predicted"/>
<accession>A0A0E9PKI6</accession>